<dbReference type="EMBL" id="CM042028">
    <property type="protein sequence ID" value="KAI3799317.1"/>
    <property type="molecule type" value="Genomic_DNA"/>
</dbReference>
<reference evidence="1 2" key="2">
    <citation type="journal article" date="2022" name="Mol. Ecol. Resour.">
        <title>The genomes of chicory, endive, great burdock and yacon provide insights into Asteraceae paleo-polyploidization history and plant inulin production.</title>
        <authorList>
            <person name="Fan W."/>
            <person name="Wang S."/>
            <person name="Wang H."/>
            <person name="Wang A."/>
            <person name="Jiang F."/>
            <person name="Liu H."/>
            <person name="Zhao H."/>
            <person name="Xu D."/>
            <person name="Zhang Y."/>
        </authorList>
    </citation>
    <scope>NUCLEOTIDE SEQUENCE [LARGE SCALE GENOMIC DNA]</scope>
    <source>
        <strain evidence="2">cv. Yunnan</strain>
        <tissue evidence="1">Leaves</tissue>
    </source>
</reference>
<proteinExistence type="predicted"/>
<organism evidence="1 2">
    <name type="scientific">Smallanthus sonchifolius</name>
    <dbReference type="NCBI Taxonomy" id="185202"/>
    <lineage>
        <taxon>Eukaryota</taxon>
        <taxon>Viridiplantae</taxon>
        <taxon>Streptophyta</taxon>
        <taxon>Embryophyta</taxon>
        <taxon>Tracheophyta</taxon>
        <taxon>Spermatophyta</taxon>
        <taxon>Magnoliopsida</taxon>
        <taxon>eudicotyledons</taxon>
        <taxon>Gunneridae</taxon>
        <taxon>Pentapetalae</taxon>
        <taxon>asterids</taxon>
        <taxon>campanulids</taxon>
        <taxon>Asterales</taxon>
        <taxon>Asteraceae</taxon>
        <taxon>Asteroideae</taxon>
        <taxon>Heliantheae alliance</taxon>
        <taxon>Millerieae</taxon>
        <taxon>Smallanthus</taxon>
    </lineage>
</organism>
<keyword evidence="2" id="KW-1185">Reference proteome</keyword>
<protein>
    <submittedName>
        <fullName evidence="1">Uncharacterized protein</fullName>
    </submittedName>
</protein>
<sequence>MFFEPRSSFKNLTNLHLRRVIITNLDPFSGFPSLEKLRLVDCRLNTNGTVLNVHLPQLSELTISNRNYQRVNRCELATPKLRYFEYRGCNIPHLTTHQGGLPVLETVVIDHNGFCGLNQEKIMFDDVVMLFNTLCNAKSLTVFLSIVHLLLLFPGELVNRRSPFRDLKCLKVDFSFFLTQHFFESRDKTWRETMEFLPGLRDYLLQKSHDAEFTVIYPNRFKIKRKRFDGILKRLISYFI</sequence>
<dbReference type="Proteomes" id="UP001056120">
    <property type="component" value="Linkage Group LG11"/>
</dbReference>
<reference evidence="2" key="1">
    <citation type="journal article" date="2022" name="Mol. Ecol. Resour.">
        <title>The genomes of chicory, endive, great burdock and yacon provide insights into Asteraceae palaeo-polyploidization history and plant inulin production.</title>
        <authorList>
            <person name="Fan W."/>
            <person name="Wang S."/>
            <person name="Wang H."/>
            <person name="Wang A."/>
            <person name="Jiang F."/>
            <person name="Liu H."/>
            <person name="Zhao H."/>
            <person name="Xu D."/>
            <person name="Zhang Y."/>
        </authorList>
    </citation>
    <scope>NUCLEOTIDE SEQUENCE [LARGE SCALE GENOMIC DNA]</scope>
    <source>
        <strain evidence="2">cv. Yunnan</strain>
    </source>
</reference>
<evidence type="ECO:0000313" key="1">
    <source>
        <dbReference type="EMBL" id="KAI3799317.1"/>
    </source>
</evidence>
<gene>
    <name evidence="1" type="ORF">L1987_34610</name>
</gene>
<evidence type="ECO:0000313" key="2">
    <source>
        <dbReference type="Proteomes" id="UP001056120"/>
    </source>
</evidence>
<accession>A0ACB9HWW5</accession>
<comment type="caution">
    <text evidence="1">The sequence shown here is derived from an EMBL/GenBank/DDBJ whole genome shotgun (WGS) entry which is preliminary data.</text>
</comment>
<name>A0ACB9HWW5_9ASTR</name>